<evidence type="ECO:0000313" key="7">
    <source>
        <dbReference type="Proteomes" id="UP000441032"/>
    </source>
</evidence>
<dbReference type="SUPFAM" id="SSF58104">
    <property type="entry name" value="Methyl-accepting chemotaxis protein (MCP) signaling domain"/>
    <property type="match status" value="1"/>
</dbReference>
<dbReference type="InterPro" id="IPR051310">
    <property type="entry name" value="MCP_chemotaxis"/>
</dbReference>
<dbReference type="Pfam" id="PF12729">
    <property type="entry name" value="4HB_MCP_1"/>
    <property type="match status" value="1"/>
</dbReference>
<protein>
    <submittedName>
        <fullName evidence="6">Methyl-accepting chemotaxis protein</fullName>
    </submittedName>
</protein>
<dbReference type="InterPro" id="IPR047347">
    <property type="entry name" value="YvaQ-like_sensor"/>
</dbReference>
<comment type="similarity">
    <text evidence="3">Belongs to the methyl-accepting chemotaxis (MCP) protein family.</text>
</comment>
<dbReference type="FunFam" id="1.10.287.950:FF:000001">
    <property type="entry name" value="Methyl-accepting chemotaxis sensory transducer"/>
    <property type="match status" value="1"/>
</dbReference>
<dbReference type="PRINTS" id="PR00260">
    <property type="entry name" value="CHEMTRNSDUCR"/>
</dbReference>
<dbReference type="PROSITE" id="PS51257">
    <property type="entry name" value="PROKAR_LIPOPROTEIN"/>
    <property type="match status" value="1"/>
</dbReference>
<evidence type="ECO:0000256" key="4">
    <source>
        <dbReference type="PROSITE-ProRule" id="PRU00284"/>
    </source>
</evidence>
<evidence type="ECO:0000256" key="3">
    <source>
        <dbReference type="ARBA" id="ARBA00029447"/>
    </source>
</evidence>
<dbReference type="PANTHER" id="PTHR43531">
    <property type="entry name" value="PROTEIN ICFG"/>
    <property type="match status" value="1"/>
</dbReference>
<dbReference type="EMBL" id="WJYN01000001">
    <property type="protein sequence ID" value="MRS97414.1"/>
    <property type="molecule type" value="Genomic_DNA"/>
</dbReference>
<dbReference type="InterPro" id="IPR024478">
    <property type="entry name" value="HlyB_4HB_MCP"/>
</dbReference>
<dbReference type="GO" id="GO:0006935">
    <property type="term" value="P:chemotaxis"/>
    <property type="evidence" value="ECO:0007669"/>
    <property type="project" value="InterPro"/>
</dbReference>
<dbReference type="Gene3D" id="1.10.287.950">
    <property type="entry name" value="Methyl-accepting chemotaxis protein"/>
    <property type="match status" value="1"/>
</dbReference>
<gene>
    <name evidence="6" type="ORF">GJQ57_01975</name>
</gene>
<evidence type="ECO:0000259" key="5">
    <source>
        <dbReference type="PROSITE" id="PS50111"/>
    </source>
</evidence>
<dbReference type="AlphaFoldDB" id="A0A7X2L8W6"/>
<dbReference type="GO" id="GO:0007165">
    <property type="term" value="P:signal transduction"/>
    <property type="evidence" value="ECO:0007669"/>
    <property type="project" value="UniProtKB-KW"/>
</dbReference>
<dbReference type="PROSITE" id="PS50111">
    <property type="entry name" value="CHEMOTAXIS_TRANSDUC_2"/>
    <property type="match status" value="1"/>
</dbReference>
<evidence type="ECO:0000313" key="6">
    <source>
        <dbReference type="EMBL" id="MRS97414.1"/>
    </source>
</evidence>
<dbReference type="GO" id="GO:0005886">
    <property type="term" value="C:plasma membrane"/>
    <property type="evidence" value="ECO:0007669"/>
    <property type="project" value="TreeGrafter"/>
</dbReference>
<dbReference type="InterPro" id="IPR004089">
    <property type="entry name" value="MCPsignal_dom"/>
</dbReference>
<name>A0A7X2L8W6_RALPI</name>
<dbReference type="PANTHER" id="PTHR43531:SF14">
    <property type="entry name" value="METHYL-ACCEPTING CHEMOTAXIS PROTEIN I-RELATED"/>
    <property type="match status" value="1"/>
</dbReference>
<dbReference type="Proteomes" id="UP000441032">
    <property type="component" value="Unassembled WGS sequence"/>
</dbReference>
<dbReference type="SMART" id="SM00283">
    <property type="entry name" value="MA"/>
    <property type="match status" value="1"/>
</dbReference>
<comment type="caution">
    <text evidence="6">The sequence shown here is derived from an EMBL/GenBank/DDBJ whole genome shotgun (WGS) entry which is preliminary data.</text>
</comment>
<reference evidence="6 7" key="1">
    <citation type="submission" date="2019-11" db="EMBL/GenBank/DDBJ databases">
        <title>Phenotypic characterization of an OXA-22 and OXA-60 co-producing Ralstonia pickettii clinical strain.</title>
        <authorList>
            <person name="He F."/>
        </authorList>
    </citation>
    <scope>NUCLEOTIDE SEQUENCE [LARGE SCALE GENOMIC DNA]</scope>
    <source>
        <strain evidence="6 7">PSLESD1</strain>
    </source>
</reference>
<organism evidence="6 7">
    <name type="scientific">Ralstonia pickettii</name>
    <name type="common">Burkholderia pickettii</name>
    <dbReference type="NCBI Taxonomy" id="329"/>
    <lineage>
        <taxon>Bacteria</taxon>
        <taxon>Pseudomonadati</taxon>
        <taxon>Pseudomonadota</taxon>
        <taxon>Betaproteobacteria</taxon>
        <taxon>Burkholderiales</taxon>
        <taxon>Burkholderiaceae</taxon>
        <taxon>Ralstonia</taxon>
    </lineage>
</organism>
<proteinExistence type="inferred from homology"/>
<dbReference type="CDD" id="cd19411">
    <property type="entry name" value="MCP2201-like_sensor"/>
    <property type="match status" value="1"/>
</dbReference>
<dbReference type="InterPro" id="IPR004090">
    <property type="entry name" value="Chemotax_Me-accpt_rcpt"/>
</dbReference>
<keyword evidence="2" id="KW-0488">Methylation</keyword>
<sequence>MTVKAKLISAFGALAFLVAVVAAISCYQLSALGGQFGDFESGVYRRTMLAQSVRAAVEARAIAVRNLVLASNDQDRMKEAQAAEKAHAEVQERLSQLEYEAKTNATSTEETRRFVNGIRAVEDKYGPVAVEIVMLGRAGQRDAAIEKINRDCVPLLAALGEAVRAYDAFVVKRSSDAVEQARSYAAAGVRVGVGAGLFGLILAGVLGFTIARSLLRQLGAEPAALADAATRIAAGDFRAKAGFEQAHPGSVLASMKTICEGLGTLIGQIGEAAHSVSAGSTQIASGNVDLSSRTEQQASALEEMASSMEELTTTVQQNAAHAQQAAALATNASSIAQQGSADVGDVVSVINKISEGSARIGEITGLIEGIAFQTNILALNAAVEAARAGEQGRGFAVVASEVRALAQRSSTAAKEIKELIESSRAHVKEGAIVADRAGKTMESVTTSVASVTTLIEEIAAACTEQSQGISQVHIAVSEMDEMTQRNAALVEEAAAASQALEEQGKVLAHSVQSFQVA</sequence>
<evidence type="ECO:0000256" key="2">
    <source>
        <dbReference type="ARBA" id="ARBA00022481"/>
    </source>
</evidence>
<feature type="domain" description="Methyl-accepting transducer" evidence="5">
    <location>
        <begin position="272"/>
        <end position="501"/>
    </location>
</feature>
<dbReference type="GO" id="GO:0004888">
    <property type="term" value="F:transmembrane signaling receptor activity"/>
    <property type="evidence" value="ECO:0007669"/>
    <property type="project" value="InterPro"/>
</dbReference>
<evidence type="ECO:0000256" key="1">
    <source>
        <dbReference type="ARBA" id="ARBA00004370"/>
    </source>
</evidence>
<keyword evidence="4" id="KW-0807">Transducer</keyword>
<accession>A0A7X2L8W6</accession>
<dbReference type="Pfam" id="PF00015">
    <property type="entry name" value="MCPsignal"/>
    <property type="match status" value="1"/>
</dbReference>
<comment type="subcellular location">
    <subcellularLocation>
        <location evidence="1">Membrane</location>
    </subcellularLocation>
</comment>